<dbReference type="Proteomes" id="UP000054911">
    <property type="component" value="Unassembled WGS sequence"/>
</dbReference>
<keyword evidence="4" id="KW-1185">Reference proteome</keyword>
<evidence type="ECO:0000256" key="1">
    <source>
        <dbReference type="SAM" id="SignalP"/>
    </source>
</evidence>
<evidence type="ECO:0000313" key="3">
    <source>
        <dbReference type="EMBL" id="SAK49189.1"/>
    </source>
</evidence>
<evidence type="ECO:0000313" key="4">
    <source>
        <dbReference type="Proteomes" id="UP000054911"/>
    </source>
</evidence>
<dbReference type="EMBL" id="FCOE02000003">
    <property type="protein sequence ID" value="SAK49189.1"/>
    <property type="molecule type" value="Genomic_DNA"/>
</dbReference>
<accession>A0A157ZUP5</accession>
<reference evidence="3" key="1">
    <citation type="submission" date="2016-01" db="EMBL/GenBank/DDBJ databases">
        <authorList>
            <person name="Peeters C."/>
        </authorList>
    </citation>
    <scope>NUCLEOTIDE SEQUENCE [LARGE SCALE GENOMIC DNA]</scope>
    <source>
        <strain evidence="3">LMG 29323</strain>
    </source>
</reference>
<gene>
    <name evidence="3" type="ORF">AWB80_01314</name>
</gene>
<dbReference type="OrthoDB" id="9134997at2"/>
<protein>
    <recommendedName>
        <fullName evidence="2">PepSY domain-containing protein</fullName>
    </recommendedName>
</protein>
<feature type="chain" id="PRO_5007619750" description="PepSY domain-containing protein" evidence="1">
    <location>
        <begin position="24"/>
        <end position="86"/>
    </location>
</feature>
<dbReference type="RefSeq" id="WP_061173842.1">
    <property type="nucleotide sequence ID" value="NZ_FCOE02000003.1"/>
</dbReference>
<organism evidence="3 4">
    <name type="scientific">Caballeronia pedi</name>
    <dbReference type="NCBI Taxonomy" id="1777141"/>
    <lineage>
        <taxon>Bacteria</taxon>
        <taxon>Pseudomonadati</taxon>
        <taxon>Pseudomonadota</taxon>
        <taxon>Betaproteobacteria</taxon>
        <taxon>Burkholderiales</taxon>
        <taxon>Burkholderiaceae</taxon>
        <taxon>Caballeronia</taxon>
    </lineage>
</organism>
<feature type="signal peptide" evidence="1">
    <location>
        <begin position="1"/>
        <end position="23"/>
    </location>
</feature>
<sequence>MTVTKLRVFVAAVALAGASAASADTPGSDWMSKEHALQKLSQQGYANAYLKADDGHWEGEAMKGGRIYELHVDPHSGAITKSEPKH</sequence>
<feature type="domain" description="PepSY" evidence="2">
    <location>
        <begin position="9"/>
        <end position="83"/>
    </location>
</feature>
<comment type="caution">
    <text evidence="3">The sequence shown here is derived from an EMBL/GenBank/DDBJ whole genome shotgun (WGS) entry which is preliminary data.</text>
</comment>
<evidence type="ECO:0000259" key="2">
    <source>
        <dbReference type="Pfam" id="PF13670"/>
    </source>
</evidence>
<dbReference type="InterPro" id="IPR025711">
    <property type="entry name" value="PepSY"/>
</dbReference>
<dbReference type="AlphaFoldDB" id="A0A157ZUP5"/>
<dbReference type="Pfam" id="PF13670">
    <property type="entry name" value="PepSY_2"/>
    <property type="match status" value="1"/>
</dbReference>
<proteinExistence type="predicted"/>
<name>A0A157ZUP5_9BURK</name>
<dbReference type="STRING" id="1777141.AWB80_01314"/>
<keyword evidence="1" id="KW-0732">Signal</keyword>